<dbReference type="AlphaFoldDB" id="A0A367EJ03"/>
<organism evidence="1 2">
    <name type="scientific">Streptomyces reniochalinae</name>
    <dbReference type="NCBI Taxonomy" id="2250578"/>
    <lineage>
        <taxon>Bacteria</taxon>
        <taxon>Bacillati</taxon>
        <taxon>Actinomycetota</taxon>
        <taxon>Actinomycetes</taxon>
        <taxon>Kitasatosporales</taxon>
        <taxon>Streptomycetaceae</taxon>
        <taxon>Streptomyces</taxon>
    </lineage>
</organism>
<accession>A0A367EJ03</accession>
<dbReference type="Proteomes" id="UP000253507">
    <property type="component" value="Unassembled WGS sequence"/>
</dbReference>
<comment type="caution">
    <text evidence="1">The sequence shown here is derived from an EMBL/GenBank/DDBJ whole genome shotgun (WGS) entry which is preliminary data.</text>
</comment>
<evidence type="ECO:0000313" key="1">
    <source>
        <dbReference type="EMBL" id="RCG18076.1"/>
    </source>
</evidence>
<gene>
    <name evidence="1" type="ORF">DQ392_15525</name>
</gene>
<keyword evidence="2" id="KW-1185">Reference proteome</keyword>
<name>A0A367EJ03_9ACTN</name>
<reference evidence="1 2" key="1">
    <citation type="submission" date="2018-06" db="EMBL/GenBank/DDBJ databases">
        <title>Streptomyces reniochalinae sp. nov. and Streptomyces diacarnus sp. nov. from marine sponges.</title>
        <authorList>
            <person name="Li L."/>
        </authorList>
    </citation>
    <scope>NUCLEOTIDE SEQUENCE [LARGE SCALE GENOMIC DNA]</scope>
    <source>
        <strain evidence="1 2">LHW50302</strain>
    </source>
</reference>
<evidence type="ECO:0000313" key="2">
    <source>
        <dbReference type="Proteomes" id="UP000253507"/>
    </source>
</evidence>
<protein>
    <submittedName>
        <fullName evidence="1">Uncharacterized protein</fullName>
    </submittedName>
</protein>
<dbReference type="EMBL" id="QOIM01000034">
    <property type="protein sequence ID" value="RCG18076.1"/>
    <property type="molecule type" value="Genomic_DNA"/>
</dbReference>
<proteinExistence type="predicted"/>
<dbReference type="RefSeq" id="WP_114016191.1">
    <property type="nucleotide sequence ID" value="NZ_QOIM01000034.1"/>
</dbReference>
<sequence>MPGHVPDSFDYLDAAHEMAHTGRPTLARLLAEEAATRTEDPEEAARILRRFPSPASLRLKDC</sequence>